<evidence type="ECO:0000313" key="2">
    <source>
        <dbReference type="Proteomes" id="UP000019812"/>
    </source>
</evidence>
<sequence>MMAISLVPCLEIVSQITMAAAAAERDQKDCEMAEPRRPSAIRSKVTASVLDFLRVSGKFVREHEVRRALGIAHPAACWALLSLRKNGLVDAVPDTARNSRYLRYRAKRS</sequence>
<dbReference type="Proteomes" id="UP000019812">
    <property type="component" value="Unassembled WGS sequence"/>
</dbReference>
<dbReference type="STRING" id="1457154.CAPSK01_001724"/>
<comment type="caution">
    <text evidence="1">The sequence shown here is derived from an EMBL/GenBank/DDBJ whole genome shotgun (WGS) entry which is preliminary data.</text>
</comment>
<organism evidence="1 2">
    <name type="scientific">Candidatus Accumulibacter vicinus</name>
    <dbReference type="NCBI Taxonomy" id="2954382"/>
    <lineage>
        <taxon>Bacteria</taxon>
        <taxon>Pseudomonadati</taxon>
        <taxon>Pseudomonadota</taxon>
        <taxon>Betaproteobacteria</taxon>
        <taxon>Candidatus Accumulibacter</taxon>
    </lineage>
</organism>
<evidence type="ECO:0000313" key="1">
    <source>
        <dbReference type="EMBL" id="KFB68869.1"/>
    </source>
</evidence>
<gene>
    <name evidence="1" type="ORF">CAPSK01_001724</name>
</gene>
<name>A0A084Y2C5_9PROT</name>
<accession>A0A084Y2C5</accession>
<protein>
    <recommendedName>
        <fullName evidence="3">MarR family transcriptional regulator</fullName>
    </recommendedName>
</protein>
<evidence type="ECO:0008006" key="3">
    <source>
        <dbReference type="Google" id="ProtNLM"/>
    </source>
</evidence>
<dbReference type="EMBL" id="JDSS02000019">
    <property type="protein sequence ID" value="KFB68869.1"/>
    <property type="molecule type" value="Genomic_DNA"/>
</dbReference>
<proteinExistence type="predicted"/>
<reference evidence="1 2" key="1">
    <citation type="submission" date="2014-07" db="EMBL/GenBank/DDBJ databases">
        <title>Expanding our view of genomic diversity in Candidatus Accumulibacter clades.</title>
        <authorList>
            <person name="Skennerton C.T."/>
            <person name="Barr J.J."/>
            <person name="Slater F.R."/>
            <person name="Bond P.L."/>
            <person name="Tyson G.W."/>
        </authorList>
    </citation>
    <scope>NUCLEOTIDE SEQUENCE [LARGE SCALE GENOMIC DNA]</scope>
    <source>
        <strain evidence="2">SK-01</strain>
    </source>
</reference>
<dbReference type="AlphaFoldDB" id="A0A084Y2C5"/>